<name>A0ABQ0G707_9PEZI</name>
<dbReference type="GeneID" id="98174503"/>
<comment type="caution">
    <text evidence="2">The sequence shown here is derived from an EMBL/GenBank/DDBJ whole genome shotgun (WGS) entry which is preliminary data.</text>
</comment>
<feature type="compositionally biased region" description="Basic and acidic residues" evidence="1">
    <location>
        <begin position="393"/>
        <end position="404"/>
    </location>
</feature>
<feature type="region of interest" description="Disordered" evidence="1">
    <location>
        <begin position="341"/>
        <end position="468"/>
    </location>
</feature>
<proteinExistence type="predicted"/>
<protein>
    <submittedName>
        <fullName evidence="2">Uncharacterized protein</fullName>
    </submittedName>
</protein>
<dbReference type="EMBL" id="BAAFSV010000002">
    <property type="protein sequence ID" value="GAB1313549.1"/>
    <property type="molecule type" value="Genomic_DNA"/>
</dbReference>
<sequence>MNRRIECRSEGCTNEVLYKTLDGAFVDPHDRRASSGRPPISPTGRGSPSGHHRYSNGSIQVSPFCKQHTCIHFHGDERCVYQKPRHDTVCAVHARCPIPNCNQARAQFLDPTYDPLSNAIPRYARYDVCPDHKCAVPRCPGRRASPRSNFCQAHSCQAEGCMNTRQDQRNCCEEHQCKARGCRTIVEGRFPYCVIHIKCGMDGCGEARHFSAETKEYLAHCTNHSTCSARFSLSCTAIKMERSAFCEEHTCRERDCERYTTSPPYCTLHGCGSPGCRSHRSDGGKFCPLHTCRAEKCREHVDRLALFCKTHGCSKSKCHQIATAEQMCLDHLKAYYIAQGKRQVHGTRQKMARAGPRQRHDDSDDDKHEQNSSRKGSGQDNRHEMESDSSDEESPKKRGGEKPPDGLTAIRGQPSYKAPSPPMEYLGTPPNNDGGGDEGEPFIKLPQREGDGSAGRPFQGRQPEDDGW</sequence>
<accession>A0ABQ0G707</accession>
<evidence type="ECO:0000256" key="1">
    <source>
        <dbReference type="SAM" id="MobiDB-lite"/>
    </source>
</evidence>
<feature type="compositionally biased region" description="Basic residues" evidence="1">
    <location>
        <begin position="342"/>
        <end position="351"/>
    </location>
</feature>
<feature type="compositionally biased region" description="Basic and acidic residues" evidence="1">
    <location>
        <begin position="358"/>
        <end position="372"/>
    </location>
</feature>
<feature type="region of interest" description="Disordered" evidence="1">
    <location>
        <begin position="27"/>
        <end position="53"/>
    </location>
</feature>
<reference evidence="2 3" key="1">
    <citation type="submission" date="2024-09" db="EMBL/GenBank/DDBJ databases">
        <title>Itraconazole resistance in Madurella fahalii resulting from another homologue of gene encoding cytochrome P450 14-alpha sterol demethylase (CYP51).</title>
        <authorList>
            <person name="Yoshioka I."/>
            <person name="Fahal A.H."/>
            <person name="Kaneko S."/>
            <person name="Yaguchi T."/>
        </authorList>
    </citation>
    <scope>NUCLEOTIDE SEQUENCE [LARGE SCALE GENOMIC DNA]</scope>
    <source>
        <strain evidence="2 3">IFM 68171</strain>
    </source>
</reference>
<dbReference type="Proteomes" id="UP001628179">
    <property type="component" value="Unassembled WGS sequence"/>
</dbReference>
<dbReference type="RefSeq" id="XP_070915281.1">
    <property type="nucleotide sequence ID" value="XM_071059180.1"/>
</dbReference>
<evidence type="ECO:0000313" key="2">
    <source>
        <dbReference type="EMBL" id="GAB1313549.1"/>
    </source>
</evidence>
<organism evidence="2 3">
    <name type="scientific">Madurella fahalii</name>
    <dbReference type="NCBI Taxonomy" id="1157608"/>
    <lineage>
        <taxon>Eukaryota</taxon>
        <taxon>Fungi</taxon>
        <taxon>Dikarya</taxon>
        <taxon>Ascomycota</taxon>
        <taxon>Pezizomycotina</taxon>
        <taxon>Sordariomycetes</taxon>
        <taxon>Sordariomycetidae</taxon>
        <taxon>Sordariales</taxon>
        <taxon>Sordariales incertae sedis</taxon>
        <taxon>Madurella</taxon>
    </lineage>
</organism>
<evidence type="ECO:0000313" key="3">
    <source>
        <dbReference type="Proteomes" id="UP001628179"/>
    </source>
</evidence>
<gene>
    <name evidence="2" type="ORF">MFIFM68171_03759</name>
</gene>
<keyword evidence="3" id="KW-1185">Reference proteome</keyword>